<accession>A0A518DRD4</accession>
<protein>
    <submittedName>
        <fullName evidence="1">Uncharacterized protein</fullName>
    </submittedName>
</protein>
<evidence type="ECO:0000313" key="1">
    <source>
        <dbReference type="EMBL" id="QDU94384.1"/>
    </source>
</evidence>
<evidence type="ECO:0000313" key="2">
    <source>
        <dbReference type="Proteomes" id="UP000317648"/>
    </source>
</evidence>
<dbReference type="EMBL" id="CP036433">
    <property type="protein sequence ID" value="QDU94384.1"/>
    <property type="molecule type" value="Genomic_DNA"/>
</dbReference>
<proteinExistence type="predicted"/>
<gene>
    <name evidence="1" type="ORF">Pla8534_21730</name>
</gene>
<dbReference type="RefSeq" id="WP_145052709.1">
    <property type="nucleotide sequence ID" value="NZ_CP036433.1"/>
</dbReference>
<name>A0A518DRD4_9BACT</name>
<dbReference type="KEGG" id="lcre:Pla8534_21730"/>
<keyword evidence="2" id="KW-1185">Reference proteome</keyword>
<dbReference type="Proteomes" id="UP000317648">
    <property type="component" value="Chromosome"/>
</dbReference>
<sequence length="181" mass="20633">MGTTFRYIAETALEPSGLGECQCCERAGVVSYNYRGEVANPSAAANPQLADEEPEIYAACADCINAGLVRKSDYEIGEVQKLINAYASDKQNAVQQYHRIPHIPLMMQREDWPLCCGDWCEFVGVPADYDESVHVPSQNQFWDRRPVEPHWDFELKPESLREVCIFKCLSCDRTFFVWQPT</sequence>
<reference evidence="1 2" key="1">
    <citation type="submission" date="2019-02" db="EMBL/GenBank/DDBJ databases">
        <title>Deep-cultivation of Planctomycetes and their phenomic and genomic characterization uncovers novel biology.</title>
        <authorList>
            <person name="Wiegand S."/>
            <person name="Jogler M."/>
            <person name="Boedeker C."/>
            <person name="Pinto D."/>
            <person name="Vollmers J."/>
            <person name="Rivas-Marin E."/>
            <person name="Kohn T."/>
            <person name="Peeters S.H."/>
            <person name="Heuer A."/>
            <person name="Rast P."/>
            <person name="Oberbeckmann S."/>
            <person name="Bunk B."/>
            <person name="Jeske O."/>
            <person name="Meyerdierks A."/>
            <person name="Storesund J.E."/>
            <person name="Kallscheuer N."/>
            <person name="Luecker S."/>
            <person name="Lage O.M."/>
            <person name="Pohl T."/>
            <person name="Merkel B.J."/>
            <person name="Hornburger P."/>
            <person name="Mueller R.-W."/>
            <person name="Bruemmer F."/>
            <person name="Labrenz M."/>
            <person name="Spormann A.M."/>
            <person name="Op den Camp H."/>
            <person name="Overmann J."/>
            <person name="Amann R."/>
            <person name="Jetten M.S.M."/>
            <person name="Mascher T."/>
            <person name="Medema M.H."/>
            <person name="Devos D.P."/>
            <person name="Kaster A.-K."/>
            <person name="Ovreas L."/>
            <person name="Rohde M."/>
            <person name="Galperin M.Y."/>
            <person name="Jogler C."/>
        </authorList>
    </citation>
    <scope>NUCLEOTIDE SEQUENCE [LARGE SCALE GENOMIC DNA]</scope>
    <source>
        <strain evidence="1 2">Pla85_3_4</strain>
    </source>
</reference>
<dbReference type="OrthoDB" id="7065534at2"/>
<dbReference type="AlphaFoldDB" id="A0A518DRD4"/>
<organism evidence="1 2">
    <name type="scientific">Lignipirellula cremea</name>
    <dbReference type="NCBI Taxonomy" id="2528010"/>
    <lineage>
        <taxon>Bacteria</taxon>
        <taxon>Pseudomonadati</taxon>
        <taxon>Planctomycetota</taxon>
        <taxon>Planctomycetia</taxon>
        <taxon>Pirellulales</taxon>
        <taxon>Pirellulaceae</taxon>
        <taxon>Lignipirellula</taxon>
    </lineage>
</organism>